<protein>
    <recommendedName>
        <fullName evidence="2">Dockerin domain-containing protein</fullName>
    </recommendedName>
</protein>
<keyword evidence="4" id="KW-1185">Reference proteome</keyword>
<dbReference type="CDD" id="cd14254">
    <property type="entry name" value="Dockerin_II"/>
    <property type="match status" value="1"/>
</dbReference>
<reference evidence="4" key="1">
    <citation type="submission" date="2015-07" db="EMBL/GenBank/DDBJ databases">
        <title>Near-Complete Genome Sequence of the Cellulolytic Bacterium Bacteroides (Pseudobacteroides) cellulosolvens ATCC 35603.</title>
        <authorList>
            <person name="Dassa B."/>
            <person name="Utturkar S.M."/>
            <person name="Klingeman D.M."/>
            <person name="Hurt R.A."/>
            <person name="Keller M."/>
            <person name="Xu J."/>
            <person name="Reddy Y.H.K."/>
            <person name="Borovok I."/>
            <person name="Grinberg I.R."/>
            <person name="Lamed R."/>
            <person name="Zhivin O."/>
            <person name="Bayer E.A."/>
            <person name="Brown S.D."/>
        </authorList>
    </citation>
    <scope>NUCLEOTIDE SEQUENCE [LARGE SCALE GENOMIC DNA]</scope>
    <source>
        <strain evidence="4">DSM 2933</strain>
    </source>
</reference>
<dbReference type="PROSITE" id="PS51766">
    <property type="entry name" value="DOCKERIN"/>
    <property type="match status" value="1"/>
</dbReference>
<dbReference type="Gene3D" id="2.60.40.4130">
    <property type="match status" value="1"/>
</dbReference>
<dbReference type="InterPro" id="IPR036439">
    <property type="entry name" value="Dockerin_dom_sf"/>
</dbReference>
<dbReference type="STRING" id="398512.Bccel_0437"/>
<organism evidence="3 4">
    <name type="scientific">Pseudobacteroides cellulosolvens ATCC 35603 = DSM 2933</name>
    <dbReference type="NCBI Taxonomy" id="398512"/>
    <lineage>
        <taxon>Bacteria</taxon>
        <taxon>Bacillati</taxon>
        <taxon>Bacillota</taxon>
        <taxon>Clostridia</taxon>
        <taxon>Eubacteriales</taxon>
        <taxon>Oscillospiraceae</taxon>
        <taxon>Pseudobacteroides</taxon>
    </lineage>
</organism>
<dbReference type="Pfam" id="PF00404">
    <property type="entry name" value="Dockerin_1"/>
    <property type="match status" value="1"/>
</dbReference>
<proteinExistence type="predicted"/>
<dbReference type="EMBL" id="LGTC01000001">
    <property type="protein sequence ID" value="KNY25180.1"/>
    <property type="molecule type" value="Genomic_DNA"/>
</dbReference>
<dbReference type="GO" id="GO:0004553">
    <property type="term" value="F:hydrolase activity, hydrolyzing O-glycosyl compounds"/>
    <property type="evidence" value="ECO:0007669"/>
    <property type="project" value="InterPro"/>
</dbReference>
<gene>
    <name evidence="3" type="ORF">Bccel_0437</name>
</gene>
<dbReference type="InterPro" id="IPR016134">
    <property type="entry name" value="Dockerin_dom"/>
</dbReference>
<comment type="caution">
    <text evidence="3">The sequence shown here is derived from an EMBL/GenBank/DDBJ whole genome shotgun (WGS) entry which is preliminary data.</text>
</comment>
<feature type="signal peptide" evidence="1">
    <location>
        <begin position="1"/>
        <end position="25"/>
    </location>
</feature>
<dbReference type="OrthoDB" id="48736at2"/>
<dbReference type="GO" id="GO:0000272">
    <property type="term" value="P:polysaccharide catabolic process"/>
    <property type="evidence" value="ECO:0007669"/>
    <property type="project" value="InterPro"/>
</dbReference>
<name>A0A0L6JHJ2_9FIRM</name>
<evidence type="ECO:0000313" key="4">
    <source>
        <dbReference type="Proteomes" id="UP000036923"/>
    </source>
</evidence>
<feature type="chain" id="PRO_5039580745" description="Dockerin domain-containing protein" evidence="1">
    <location>
        <begin position="26"/>
        <end position="534"/>
    </location>
</feature>
<dbReference type="InterPro" id="IPR018247">
    <property type="entry name" value="EF_Hand_1_Ca_BS"/>
</dbReference>
<dbReference type="AlphaFoldDB" id="A0A0L6JHJ2"/>
<keyword evidence="1" id="KW-0732">Signal</keyword>
<feature type="domain" description="Dockerin" evidence="2">
    <location>
        <begin position="119"/>
        <end position="186"/>
    </location>
</feature>
<dbReference type="eggNOG" id="ENOG5032IWK">
    <property type="taxonomic scope" value="Bacteria"/>
</dbReference>
<dbReference type="SUPFAM" id="SSF63446">
    <property type="entry name" value="Type I dockerin domain"/>
    <property type="match status" value="1"/>
</dbReference>
<dbReference type="PROSITE" id="PS00448">
    <property type="entry name" value="CLOS_CELLULOSOME_RPT"/>
    <property type="match status" value="1"/>
</dbReference>
<dbReference type="Proteomes" id="UP000036923">
    <property type="component" value="Unassembled WGS sequence"/>
</dbReference>
<evidence type="ECO:0000313" key="3">
    <source>
        <dbReference type="EMBL" id="KNY25180.1"/>
    </source>
</evidence>
<dbReference type="RefSeq" id="WP_036946417.1">
    <property type="nucleotide sequence ID" value="NZ_KN050763.1"/>
</dbReference>
<evidence type="ECO:0000259" key="2">
    <source>
        <dbReference type="PROSITE" id="PS51766"/>
    </source>
</evidence>
<evidence type="ECO:0000256" key="1">
    <source>
        <dbReference type="SAM" id="SignalP"/>
    </source>
</evidence>
<sequence length="534" mass="59405" precursor="true">MKRVFAYILFLVLVSTISSVCLTYAEEQTPVFETQKVSGYLKADGSLSNAGGNSGFKVYILGCTIEAISDDNGYFEVVGQFGSSDDLVVSIKKDNYLTRYVNINPINKYVLLGSAETPIEMWAGDINQDNSVNMSDIVAIAACFSTSKGESKYKGSIDINGDGAVNMSDVVIIARNFNRTSNDYIKPQINIDGSQPIMTPTPTAPIIQYNSLMIPYADYNITPGRNIVFCSTFQIAWDQLKKEVGEDVILTGKPLTADFLNKGFDWSNSISKNSYLAAGGKGNIVDGINSNLKAMFGEDAPIVEKVDPGKYIFYAFLLKEMKFATAFVDTDPIYFKDSSGKTEQVKSFGIRKDGYTKYKDLVKQVQLFDYKNNDDYIVKLLPEDTNEEIILAKVKPDDTLNNTYKAVMDRINNSTPSNLGLTDTIRIPEVDLYMEKDYEELKSTITNGTLKYCRIEKAYQNVKFNLDKEGAKLASEAIIVVATPGMGPHVDTSKHLVFDKQYMICLKQKDAQNPYLLIWVDNPDILVNPNVSSK</sequence>
<accession>A0A0L6JHJ2</accession>
<dbReference type="PROSITE" id="PS00018">
    <property type="entry name" value="EF_HAND_1"/>
    <property type="match status" value="1"/>
</dbReference>
<dbReference type="InterPro" id="IPR002105">
    <property type="entry name" value="Dockerin_1_rpt"/>
</dbReference>